<dbReference type="Gene3D" id="2.60.40.10">
    <property type="entry name" value="Immunoglobulins"/>
    <property type="match status" value="6"/>
</dbReference>
<keyword evidence="6" id="KW-1185">Reference proteome</keyword>
<dbReference type="EMBL" id="BDIP01000027">
    <property type="protein sequence ID" value="GIQ79600.1"/>
    <property type="molecule type" value="Genomic_DNA"/>
</dbReference>
<proteinExistence type="predicted"/>
<evidence type="ECO:0000259" key="4">
    <source>
        <dbReference type="PROSITE" id="PS01186"/>
    </source>
</evidence>
<evidence type="ECO:0000313" key="5">
    <source>
        <dbReference type="EMBL" id="GIQ79600.1"/>
    </source>
</evidence>
<gene>
    <name evidence="5" type="ORF">KIPB_000266</name>
</gene>
<accession>A0A9K3CNJ0</accession>
<feature type="compositionally biased region" description="Low complexity" evidence="1">
    <location>
        <begin position="6515"/>
        <end position="6529"/>
    </location>
</feature>
<dbReference type="PROSITE" id="PS50231">
    <property type="entry name" value="RICIN_B_LECTIN"/>
    <property type="match status" value="1"/>
</dbReference>
<dbReference type="InterPro" id="IPR050906">
    <property type="entry name" value="Notch_signaling"/>
</dbReference>
<feature type="region of interest" description="Disordered" evidence="1">
    <location>
        <begin position="6514"/>
        <end position="6613"/>
    </location>
</feature>
<evidence type="ECO:0000256" key="2">
    <source>
        <dbReference type="SAM" id="Phobius"/>
    </source>
</evidence>
<dbReference type="InterPro" id="IPR000742">
    <property type="entry name" value="EGF"/>
</dbReference>
<feature type="compositionally biased region" description="Polar residues" evidence="1">
    <location>
        <begin position="6594"/>
        <end position="6613"/>
    </location>
</feature>
<evidence type="ECO:0000313" key="6">
    <source>
        <dbReference type="Proteomes" id="UP000265618"/>
    </source>
</evidence>
<feature type="transmembrane region" description="Helical" evidence="2">
    <location>
        <begin position="6803"/>
        <end position="6825"/>
    </location>
</feature>
<evidence type="ECO:0000259" key="3">
    <source>
        <dbReference type="PROSITE" id="PS00022"/>
    </source>
</evidence>
<dbReference type="PANTHER" id="PTHR24044">
    <property type="entry name" value="NOTCH LIGAND FAMILY MEMBER"/>
    <property type="match status" value="1"/>
</dbReference>
<dbReference type="Proteomes" id="UP000265618">
    <property type="component" value="Unassembled WGS sequence"/>
</dbReference>
<keyword evidence="2" id="KW-1133">Transmembrane helix</keyword>
<feature type="compositionally biased region" description="Basic and acidic residues" evidence="1">
    <location>
        <begin position="6576"/>
        <end position="6593"/>
    </location>
</feature>
<name>A0A9K3CNJ0_9EUKA</name>
<feature type="domain" description="EGF-like" evidence="3 4">
    <location>
        <begin position="4298"/>
        <end position="4309"/>
    </location>
</feature>
<dbReference type="GO" id="GO:0005112">
    <property type="term" value="F:Notch binding"/>
    <property type="evidence" value="ECO:0007669"/>
    <property type="project" value="TreeGrafter"/>
</dbReference>
<keyword evidence="2" id="KW-0472">Membrane</keyword>
<feature type="compositionally biased region" description="Low complexity" evidence="1">
    <location>
        <begin position="6443"/>
        <end position="6473"/>
    </location>
</feature>
<feature type="domain" description="EGF-like" evidence="3">
    <location>
        <begin position="3515"/>
        <end position="3526"/>
    </location>
</feature>
<reference evidence="5 6" key="1">
    <citation type="journal article" date="2018" name="PLoS ONE">
        <title>The draft genome of Kipferlia bialata reveals reductive genome evolution in fornicate parasites.</title>
        <authorList>
            <person name="Tanifuji G."/>
            <person name="Takabayashi S."/>
            <person name="Kume K."/>
            <person name="Takagi M."/>
            <person name="Nakayama T."/>
            <person name="Kamikawa R."/>
            <person name="Inagaki Y."/>
            <person name="Hashimoto T."/>
        </authorList>
    </citation>
    <scope>NUCLEOTIDE SEQUENCE [LARGE SCALE GENOMIC DNA]</scope>
    <source>
        <strain evidence="5">NY0173</strain>
    </source>
</reference>
<dbReference type="PROSITE" id="PS00022">
    <property type="entry name" value="EGF_1"/>
    <property type="match status" value="3"/>
</dbReference>
<comment type="caution">
    <text evidence="5">The sequence shown here is derived from an EMBL/GenBank/DDBJ whole genome shotgun (WGS) entry which is preliminary data.</text>
</comment>
<evidence type="ECO:0000256" key="1">
    <source>
        <dbReference type="SAM" id="MobiDB-lite"/>
    </source>
</evidence>
<feature type="domain" description="EGF-like" evidence="4">
    <location>
        <begin position="4690"/>
        <end position="4701"/>
    </location>
</feature>
<dbReference type="PANTHER" id="PTHR24044:SF420">
    <property type="entry name" value="DELTA AND NOTCH-LIKE EPIDERMAL GROWTH FACTOR-RELATED RECEPTOR ISOFORM X1"/>
    <property type="match status" value="1"/>
</dbReference>
<feature type="domain" description="EGF-like" evidence="3">
    <location>
        <begin position="2415"/>
        <end position="2426"/>
    </location>
</feature>
<keyword evidence="2" id="KW-0812">Transmembrane</keyword>
<dbReference type="InterPro" id="IPR013783">
    <property type="entry name" value="Ig-like_fold"/>
</dbReference>
<feature type="transmembrane region" description="Helical" evidence="2">
    <location>
        <begin position="6252"/>
        <end position="6275"/>
    </location>
</feature>
<organism evidence="5 6">
    <name type="scientific">Kipferlia bialata</name>
    <dbReference type="NCBI Taxonomy" id="797122"/>
    <lineage>
        <taxon>Eukaryota</taxon>
        <taxon>Metamonada</taxon>
        <taxon>Carpediemonas-like organisms</taxon>
        <taxon>Kipferlia</taxon>
    </lineage>
</organism>
<feature type="transmembrane region" description="Helical" evidence="2">
    <location>
        <begin position="6685"/>
        <end position="6703"/>
    </location>
</feature>
<sequence>MHYSIPHPSYGNLATATASSSGVEAFLDTSTYVALSLPTGASVFSATITMATPGTHTLSIKVGTTTITLDPAISVTAVAPEITHIAVSPVFTSGAVSDPADSVSLFDMWGTPVTLDNGMTLTYGLDAFAFLHDGGDELVSDVDMDTPGLYQVASPTLVGTETTSIATGVMFSPTSVTGAVPSGIAADVSTASATGAAGTTSVNASVSLEDSIGASLSAYDTSAVRLRLVGEEATQWYAASMMSSGQYQVSLTLPSIAGAYTYEVSVGSSIITATGDMTVTAAATDGAASTLSVLNATVQPRDTVRVYFDARDAFGNPAVETTFSASISGCGESKTVILSKDADTGLFYVSTSLVPVCVYSVTVPSVTASLVPTTALTVVAGDVHVADQDYTTITTLAATAGEAFTLSAKVVDVDSNVISATVTVTLSDYLDAYDDPVTFTLTLSSGIYSVAVPAETLTAAGEYTAVLSVDGVDVSGTWGKLVVSPAAPAYSAGDTSLSYIVNVIDHMACTATTLSVYVRDEYGNSIPDASSVVVTVVSNNASAPITGPYTLSPTGSGLYTSTTTTFSDFGTVGSYTLSAAVSGLTPTMPATVSVVVGSRDNDNSGIVAIPGTHDPDTTLSQSVYLEDSCHNPISSVTDGILGIKVYNSNNDLEDTVGVTYSSAGTYTGTATSSKVVATDTYNLKVTMGLAEMTWGSTTLSVGYGAPRNSGDSLLSETGLSSHVAGQTLALSAHLVDQWGNDITGLAADTVSVTIVGPTGYTGAETLGLVYDAGGVFEATAPSSMFQTAGAYTLNLKVESLEMTPTRTLTVSPAAPAYMTGSTLSSHLLDVTDHVACDTTTLSAYLRDIYQNPITTSSVLVTVAAHDGNATLPGPYTLVHSADGLYTLTTSTASDFGVVGTYTLSAYDEDGTIAMSGTVTVVHGAIDTSASGVEAVSGTHNPDDALSLSLSLVDSCQNHITDATDLGIKVWLDSDSTVTSTLTLTHAGSGVYTGDVTSGDVVLTGAYTARPTVAGDAQTYGSTSVNVGYGAPRDTGASLLSASGLSSHIAGQVLTLEAHLVDQWGNDITGYPADTVSVEVTGPTGYTGATSVTLVYDTNGVFKATAPDSLSDEAGEYTLKLKVNDVILSAGQTLTVTESAMVVDSTHTRITPVTLEAGMLGTIEAYVVDEYMNPLPSTSVYVVIEKTDPPADFVNPSPIQMSLSGDVYQAYIYADSITLAGAYTLKLKVDDSVITGAASTLTVTPSYPVYSAGDTTLSHLLDVTDHVACDTTTLSAYLRDLFHNPITDSAVTVTVTANDANVAITGPYTLQHSADGLYTLTTSSSDFGTVGTYTLSATDTSQLVTMPASVTAVHGAVSSASAVTAVSGTHNPDATLELSLSLEDTCQNPVMDASDVAINVYNGATLTSVVTTTHSSGGTYTGTATAGDVVATGDYTLKLDIDGTEQTFGSTTLSVGVGAVSSDTSSITSPTLSSHVAGAALSLSATLKDQWSNPVTTGTVKAYARAFPASYTGATLVSLTHTSQGVYTGTVAANSATDFVIAGDYTLLPQHDDVVVESPSTLVVVAGEMYVDGTDTYTHIVSVSHPACSTLALTAIVTDGYGNGIGGIDSVVVSVVPPDGSDSIGPFTLSPSASTLGEYVYSTSTDFSDIGTYTLSMSVAGAPLTSLSGTVTVVTGGLSADNSSVSAFGVHDPDSSLPISVRVRDSCGNLNVSATPSVALVIASHPSNAAIPETEQVLTQDATQKDLYTADSTLFTIAGEYELRLRIDSELASSTVSLTVGTGAPSTNLWELDVPTSSVAAGEAFDVSTTLIDSHGNKISSEVQATMANGSTSISVALVYSGAGGVHTGTLSSTAVGNLVVGVSVYGAATTLTRTVTVVPADAAASECTLSVSSRSISAGEDVSLSLSLVDAYLNPISDASVSVTLTGCNRWWTVALDLVTGEDGVYAGTADDLTLACSSGLSISIAVDGEELEDVSGATTPVVVWPGALKSFGFAPLAQYQAGTTYTLSATFEDEYDNAVTVESPTIEYTGCALTQAASIALSYDGTAYTNTDTVFVYACSEFTGVLVSGSGSSRVEHTTSTFEVTTGPVDYSASSVSTMMSGTTGVADAFVAGEDIVVRVTLVDTQLNRITSSPVTLSYSMCDASVVDVTMSLIETSGVYQSTIQRTDACTQATSLSAAVSGSTNGSTSLSITVSPASPSAAESTLTVPSSSVSAGDDTTVSLSLLDEYSNIVTDAASVTVSVTSDDGTLVSELPLTLVGVGATTYTGVLSMTLSGEYTLSVSGTDLPSLSTPISVSSGAIVPAHSVLTVTDMSSAAMTVLYVGRDQYMNTCTVATPPVALSGSVVWTQVGTETVYNGVYDLSGVSHSVSLELSVAGETLPSVDVPVYTESSTCLECEGETSLCYDSGSGDAACLCPPSLSGSSCATPTYTSSPLAYAYAPSAVYLPESVTEVYPFLEMPLLPSLPSAAYLSSDMHSAAVYSVALEAGTQGTLTVDSGSLPSGCTVGTSPMSIACPLSGNTMASALQHVQMAVTSASPFAEEVSLSATVSWALDTVEYSTEAVTRSVMSSGIDTALTSLTFGQDVVPGSTLSSGSLVLQYHDGTPYSTSLAVSLRCASSADALSASPSTLSLTQSATAGTYDVASGSVTVGYDDVEVVCVAVIGSDTSPNTLSTYVQAAEPDVARTLVTYVPSLLTTSTSLSVRAVLRDASFIPVYDSSHTVTVSLGNSSLGSLSYSETSSGVGVFHGTLSFLGDMTLTANTAVDLVLSVDGEAGPALPVYVYAASSECGISCAGLCVDSAVSESALCLEDTTASVTGLYAFPQSLSSVELVHGQAVSPFVSSGPMLTSLVDSVSRSEVRSASATVAVTGYRATLFDTSAVDSTAFTVADTYTSSSHTLTLSGTPETVGYALSKVVVTPSVQSPLGGTETLTVSFESNGYSVSTTLTVVTPSLDTASLSLTLTADPAPGDSIGASLDMVYATSSADVFSTLFDVSLLCGQSETDMTYTDASTNWTTVSDLVVPTDSASLQCTVYVGGYAVLEVEQQMVAGEVDYSMSVANVTPNADGTVSLSLYLRDSYGNVANDNDLSVLVQYGVYASAMTYSQDTATTGHYEASLALQSTAASASVLVDGAVVASAGPLPSGPVCSDLDCGAYGVCVTDSGVSVCSVSLTHSSVLTPFAESVALLPVMSSAASLLESGFRKDNWTLLVTADSGSLALDSSDASFPASCSVSSSTTSSSVGVTCDAPGLIAVGQLLSFSPECSALSGCSSDIQFSVRSEYYASLSQTSSMQVVTSGLDSAVLSMDSVTAGTAIEGASLSLLYADGTPVTAFSPSLSCAGIDGVGTMTYESLTSTYSLEANSMTAPSTAGSYTCSALVDGQTVATATLTVTALPASASLTSVYADTLIGQAGDTISLTVTARDSLLNPVCAGDIQSLVDSVVTTHTCDTQTTSYSVDVTIPSSAEAGDTTGVSVVVLGETVLSVYVTAVTASATCPQCDASATCAQTYSGDSACVCAPGSTGGACSKTDSSSPFTTPKVAPFVTQDRQSASLDALPVLSLMPAVSNPSFTSASIPPSTSLGVYTDAQRWDRLKVRCPSSSVAVVASLPDALSDYAVTSTSSNVAVVSASHGLLGVAARAVTCTFPDTDPADAPKAYSVQTTLSYAYQYTTATSPSPAVPTVYTDLSSESLSVVVTHTPAVSADDSVFSIPSSSVVGGIVSASVSLYDEYGIAVTEPISDAVSLSCPSACAVMSTSGGVLSKDTSSTTSNVYSIALTFTGECSGECNAYIGSEVAGSAVSVDVVNASYVVANTDVTLGPLAIFADGSVSASVQLMDEDNSPTASDSAAVQLCVGTLCQTMPVSEGVYSLTVSGADLDSVSSRGTFTTLDMYITIDGATASYVRKLTVLQPVAGNSSTVCTAGSGYYQSRALVLEGDDSATTISKEACLADASPAGFTTPVLAHLITMQETLSPLTYAQLDSTVYGADTSISLSVSCVSGTLSLDGTHSGVDVVVGNSHTINLTGTVQDVYTAGYNLLYTPSVLTGPLDTDSDTITLLLGTGATTALAVDVIFAAPALDYDAISLVVPATSVAGDSVNVQMTVFSEDGATFTYPSVLDVSMSVDGVSATVDYAAGVYSTSATLTAAGTVGITVSVTELKEGVEWSQTSYVSVQAGAHNSAHSLYWLDTYAVAPSSSVAVSVQLRDQFDNVVSSTSTSAVLTLTSPESVTLVDEASTGLSVGTFTAGALSGVTQEVSVTVDGTTLPSLFLRVVETSASCASCASATGTCVSAEGSFSASCVCDMGYAGAACGSLVSESAVGFTDVVSGLSMDREDSLFPVSVMPVGVSASIASDTLYMADTPLVLSVCAQAGDLSIDASTTGLVSSDSSVSGCLSVTATLANMPSVAAAVSYTSTVLSTVYADTFDRIDLSLSSAAGVTLGVAKVPLEVLFSVPPLDTSSTVLSLNPVSAGDALTGTVSLLDTANAAYIYDSFVDVAVTCTHESVTGSVSADVSYVYAAEVWFMSVPGFTVAGDVTCVVDLNGSTTGVSETVAVSPVDVSATTLSSARAYTVLDEDLVLYASVSDVYGNTISDSSLVFSVSMSDGAEFTHSVGAYDSASGTFPVTVSASAHPTQVAKYSPVTVTVQVTNADATISASDSLYVSVYDAPLSYKSCVHGGSVGVESETDSSALCMCDAGYSGPSCAVEHGFPLQLVGVPSVVDAAPFNSLRPFRSATLAMKEGADADMTVSLTSSCVSGSYASVAMSVSLSEAVSVTYPDAHSVTVTGPLAQVLLAADTLVYTPSAATSYPSADTLTYSVGTTSAVAYSFSTVYTERWTTVTASATPATMQPIALAANSGSVFTRDLDFDVSLNDVTSLHVTAALSLTSLPSTASCSLHLGYGSVSEAGDRVGTPATLDAVSAADAADLSLSVSCVADGTVDAEYSGHVTYCLADASALSTGHSALLGSGMPAYTQYVAGDYSGQVESYGTVVFCNRVSVGVADYPVVSVSDAVSTPEDTSVTMGFVEIEHLPLYPEAQTDTLSLSLSSLHGSFTEDAACAGPHLSVLSLSAAGPSALNALLSECCYIPDADFFGSEYLYATVSCPSRDLVTQTTIPMDVVSVPDAPVLSVPSAQYMPLGSTLYAMPSVSSVESTSLTVTLSIPSTVTDSDGVEVPSLSIDTVCVYADGCTGTAAVKASSTEFTFTGYPTALTEALSHLGIKVHAPLAAVSDAEVSSVKIEVPVSVTDTNGLSDETTVTVYLTPSASALTVSDDLTHFTGTISSVSFAETGSFPCSSLFDTATASSFGTGAQCVVKTSSDVYGTGSTLTVFFGSSLTFLPGTDVLSLLSGLSVQAQTATGEASAPCALGDGLSFDVSSPDNPPTPVAVITGPSSVYKDASVTLSGQESDSVGTFSRALVYEWTITNSGNPNLSPFTEDIDLSGASLSFNAAAVLSPGNDYLITLTVTSVLGYSSSTSKILSVSGSIAPTLSMEQGNTQSVTLGDAIALRVRAEHPTVSQAGTISFVWTCTEGPDCAGLADTFAAFTRPYAVIPALSFGENTQHTVTVSGSYPSTDTEAVSGTTSVLIDTPYASPSACVSTASVVVNSVLPLTLSSCSEHFDTLEWTLPSSWAVTSMETDGSQVVLDVSGATPSDYSVSLRATRTLEGQEYTSDATTTITVVSTALPLVSVTHTPSVVVVSSQVSLSGVASSSTGDDIVYLWQQTAGPNLDLTDEDVVLSETLTTPNLVLASDVLLPLTEYAFSLTVADENGISSSTETFTTHSGPISGSLTVVTDSDSTTSDMYHDDRVALSTSGWVAISNMSPLTYSFTGRLEGETSTSTLQARSSARSVSALIPLVGDVYIGVWVYDAIGASTFYESATSISVAIRPGTDTASYIASLSSDINTANETGDTDVSIALLNASISYLSASETDTSALSAVASSLLALPADDLVSSSSVQTASAQTLSAVAGSVSSMSNEEADSLGELLGTMAGTANTDSSFVSASLSTADSLYDKVSSEFAASTDGSVMSLAKQEGLDMSLLSLAQRVGVRVLSSIEQVATNVAASLVNGQRAVTGAGSSVNFGAQAISTVTESAIGFLDGAANFSLPSGFGDAVGSTTGGDMYVSMVTMDTPPMGGNSTTFYSSMASISVSDDDGSLDVSDLADPVGITIPLDSIPDLDSLLSLNATLLVKAWNGTDWSEEGISTYGWDNTTAYLTAYTQHFTSFTSFFHQFGIDVNVIDPEDIPDLLSTIDDNMAPVMLLGGCISVYVGLMIALNYASVSDRRFKKLSNNVFRRDQAQRLSPFHSNHMSEGMFGPTCDDDGWAFNQPLPPLSVSGTPAVPTSTLGGRLHTPKALGSPVLPAVGGFSHSGVHTPSEPLSPLAPLQAPSNPLAAKGMTSALSYERLPALSANHTDMAHRMVAKLRAQRLGGSPSKSPSIMSGLSPVAQQSSLPALPALSPLQRNSNTSGSPTSSNDTNASMLARQMIERMQEAAARTANKQKMGRAFVLPPVPINGLQAPVTPSTPSGATTPGLAQSKSLLDLVSPSTKGKGKARKDKNQKLNEALRSALQGEMTESETDEGHTPEASDEQSLDRDTFNTPYANRNTGGRVTPALSSHVGSPSISRLDLTEIKTSKAIAKQVKLYENNKEETFTKRFLYDMFVTSLREHDWLSLIFHKSKSNMTGPRRLTCLMVFLFGLFFASALFFRADCQEGYANTGQEGLTVDDVVCEEYGWKQTLIIGVVTAFIATPPTTFFKYLFAHTRPIGKRVPGSDRTLTKRANLDGKSFFNRIVLRVLSKEWSYHYAYIWYGMAFTYLLVLMGMILLYALKFASTVGKNWMISNLTGILQDALINDPIKLLVQVLLSLKLASLSFAPELFATLQDFGIL</sequence>
<protein>
    <recommendedName>
        <fullName evidence="3 4">EGF-like domain-containing protein</fullName>
    </recommendedName>
</protein>
<feature type="region of interest" description="Disordered" evidence="1">
    <location>
        <begin position="6423"/>
        <end position="6473"/>
    </location>
</feature>
<dbReference type="PROSITE" id="PS01186">
    <property type="entry name" value="EGF_2"/>
    <property type="match status" value="2"/>
</dbReference>